<dbReference type="Gene3D" id="2.60.120.590">
    <property type="entry name" value="Alpha-ketoglutarate-dependent dioxygenase AlkB-like"/>
    <property type="match status" value="1"/>
</dbReference>
<dbReference type="GO" id="GO:0000049">
    <property type="term" value="F:tRNA binding"/>
    <property type="evidence" value="ECO:0007669"/>
    <property type="project" value="TreeGrafter"/>
</dbReference>
<feature type="domain" description="Fe2OG dioxygenase" evidence="5">
    <location>
        <begin position="545"/>
        <end position="647"/>
    </location>
</feature>
<dbReference type="GO" id="GO:0005634">
    <property type="term" value="C:nucleus"/>
    <property type="evidence" value="ECO:0007669"/>
    <property type="project" value="TreeGrafter"/>
</dbReference>
<protein>
    <submittedName>
        <fullName evidence="6">Alkylated DNA repair protein alkB homolog 8</fullName>
    </submittedName>
</protein>
<evidence type="ECO:0000256" key="3">
    <source>
        <dbReference type="ARBA" id="ARBA00022833"/>
    </source>
</evidence>
<evidence type="ECO:0000256" key="2">
    <source>
        <dbReference type="ARBA" id="ARBA00022679"/>
    </source>
</evidence>
<dbReference type="EMBL" id="BLLK01000038">
    <property type="protein sequence ID" value="GFH49252.1"/>
    <property type="molecule type" value="Genomic_DNA"/>
</dbReference>
<dbReference type="PROSITE" id="PS51471">
    <property type="entry name" value="FE2OG_OXY"/>
    <property type="match status" value="1"/>
</dbReference>
<dbReference type="GO" id="GO:0005737">
    <property type="term" value="C:cytoplasm"/>
    <property type="evidence" value="ECO:0007669"/>
    <property type="project" value="TreeGrafter"/>
</dbReference>
<dbReference type="Pfam" id="PF13532">
    <property type="entry name" value="2OG-FeII_Oxy_2"/>
    <property type="match status" value="1"/>
</dbReference>
<dbReference type="InterPro" id="IPR051422">
    <property type="entry name" value="AlkB_tRNA_MeTrf/Diox"/>
</dbReference>
<evidence type="ECO:0000256" key="4">
    <source>
        <dbReference type="ARBA" id="ARBA00022884"/>
    </source>
</evidence>
<sequence length="971" mass="108727">MKETTTIFRSVLPHEPLSLNEANGFVHIQGAFLPKDVSSTSHSGESIDNTFDSTKAELSNEAAIKEMLFSALSVNEDYLPTDSPLKHLQSLDEFSPIEIEVTVEQVKKNEDTKKEMIPCTKARIMYSTPYIARDVACFLRHHKIAPSDLFFPQRSNMKVEEECKITYSVKNIQATQVTQIPLPPTHISWPRTGMPKFRRLLIHEHMYNDAQAVETIESERKQTRFVFMTNIINYDPTDGDKNNDKTVSDSMDSLDMSMDIIKKMRSDPHLFQDAVRSAIEPIIEKVNASLDMSESNDSKWLTLPPEVFVPAKKQIAPFKHCHIGTRSPLHAQALIRELQNQQITINVNGTQIKTGKLYLDFADVTQRSAAKSNRMQKQDPSLQLTLIGKDFDLPGESSKPECTSTTNDVVVPGLICIHDFVSEDEEQVLIACLTGPNAPWAPEQKNFSKTGAVKRRVQHYGYVFDYESADVLRNRKDEEEKTLCPPMPCLPGDSWTKEMLDLFSDNAVKEGSGWDILAAVVERTRQTEFDDNDNEASPVKKRYPDINQITVNEYKRGQGIGSHIDTESAFSDGLISISLGSDCVMEFKHKDTGVKKLVHLPPRSLLLMSSDARYIWNHQIVTRMTDCVNGKVLPRKTRVSLTLRTAITLPSGEGKNDTTPLAKVETRVFPPKWGKVSESEELEDEDISTPETEREHVHAVYDAIATQWHHTRGKRGVLWPGATKFLKELPKGSIVADVGCGDGKYFPAIWEAGSYVIGTDISEPLLQTSIGACANADTNKAGPQNRQVSSSKMGLNSRPAVAVGDCMHIPLQSKSCDAAICIAVMHHLSTSSRRIRCLKELSRVVKKGGMINVQAWALEQESNSKRKFAGTDVFVPFNAQPRYLNKVNANGEKKSQESQNIDEKCKGVAEMYSDAYEGAEYDERKGLVVFQRYCHMYKEGELEDLVSKIDSLEMVGSGFESGNHFVILKVV</sequence>
<gene>
    <name evidence="6" type="ORF">CTEN210_05728</name>
</gene>
<organism evidence="6 7">
    <name type="scientific">Chaetoceros tenuissimus</name>
    <dbReference type="NCBI Taxonomy" id="426638"/>
    <lineage>
        <taxon>Eukaryota</taxon>
        <taxon>Sar</taxon>
        <taxon>Stramenopiles</taxon>
        <taxon>Ochrophyta</taxon>
        <taxon>Bacillariophyta</taxon>
        <taxon>Coscinodiscophyceae</taxon>
        <taxon>Chaetocerotophycidae</taxon>
        <taxon>Chaetocerotales</taxon>
        <taxon>Chaetocerotaceae</taxon>
        <taxon>Chaetoceros</taxon>
    </lineage>
</organism>
<evidence type="ECO:0000313" key="6">
    <source>
        <dbReference type="EMBL" id="GFH49252.1"/>
    </source>
</evidence>
<evidence type="ECO:0000259" key="5">
    <source>
        <dbReference type="PROSITE" id="PS51471"/>
    </source>
</evidence>
<dbReference type="PANTHER" id="PTHR13069:SF21">
    <property type="entry name" value="ALKYLATED DNA REPAIR PROTEIN ALKB HOMOLOG 8"/>
    <property type="match status" value="1"/>
</dbReference>
<dbReference type="GO" id="GO:0002098">
    <property type="term" value="P:tRNA wobble uridine modification"/>
    <property type="evidence" value="ECO:0007669"/>
    <property type="project" value="TreeGrafter"/>
</dbReference>
<name>A0AAD3CNQ9_9STRA</name>
<comment type="caution">
    <text evidence="6">The sequence shown here is derived from an EMBL/GenBank/DDBJ whole genome shotgun (WGS) entry which is preliminary data.</text>
</comment>
<proteinExistence type="predicted"/>
<keyword evidence="1" id="KW-0489">Methyltransferase</keyword>
<reference evidence="6 7" key="1">
    <citation type="journal article" date="2021" name="Sci. Rep.">
        <title>The genome of the diatom Chaetoceros tenuissimus carries an ancient integrated fragment of an extant virus.</title>
        <authorList>
            <person name="Hongo Y."/>
            <person name="Kimura K."/>
            <person name="Takaki Y."/>
            <person name="Yoshida Y."/>
            <person name="Baba S."/>
            <person name="Kobayashi G."/>
            <person name="Nagasaki K."/>
            <person name="Hano T."/>
            <person name="Tomaru Y."/>
        </authorList>
    </citation>
    <scope>NUCLEOTIDE SEQUENCE [LARGE SCALE GENOMIC DNA]</scope>
    <source>
        <strain evidence="6 7">NIES-3715</strain>
    </source>
</reference>
<dbReference type="GO" id="GO:0008757">
    <property type="term" value="F:S-adenosylmethionine-dependent methyltransferase activity"/>
    <property type="evidence" value="ECO:0007669"/>
    <property type="project" value="InterPro"/>
</dbReference>
<dbReference type="InterPro" id="IPR029063">
    <property type="entry name" value="SAM-dependent_MTases_sf"/>
</dbReference>
<dbReference type="InterPro" id="IPR013216">
    <property type="entry name" value="Methyltransf_11"/>
</dbReference>
<dbReference type="SUPFAM" id="SSF53335">
    <property type="entry name" value="S-adenosyl-L-methionine-dependent methyltransferases"/>
    <property type="match status" value="1"/>
</dbReference>
<dbReference type="SUPFAM" id="SSF51197">
    <property type="entry name" value="Clavaminate synthase-like"/>
    <property type="match status" value="1"/>
</dbReference>
<evidence type="ECO:0000256" key="1">
    <source>
        <dbReference type="ARBA" id="ARBA00022603"/>
    </source>
</evidence>
<dbReference type="CDD" id="cd02440">
    <property type="entry name" value="AdoMet_MTases"/>
    <property type="match status" value="1"/>
</dbReference>
<dbReference type="PANTHER" id="PTHR13069">
    <property type="entry name" value="ALKYLATED DNA REPAIR PROTEIN ALKB HOMOLOG 8"/>
    <property type="match status" value="1"/>
</dbReference>
<dbReference type="Proteomes" id="UP001054902">
    <property type="component" value="Unassembled WGS sequence"/>
</dbReference>
<dbReference type="AlphaFoldDB" id="A0AAD3CNQ9"/>
<keyword evidence="7" id="KW-1185">Reference proteome</keyword>
<keyword evidence="4" id="KW-0694">RNA-binding</keyword>
<dbReference type="Gene3D" id="3.40.50.150">
    <property type="entry name" value="Vaccinia Virus protein VP39"/>
    <property type="match status" value="1"/>
</dbReference>
<dbReference type="Pfam" id="PF08241">
    <property type="entry name" value="Methyltransf_11"/>
    <property type="match status" value="1"/>
</dbReference>
<dbReference type="InterPro" id="IPR005123">
    <property type="entry name" value="Oxoglu/Fe-dep_dioxygenase_dom"/>
</dbReference>
<accession>A0AAD3CNQ9</accession>
<evidence type="ECO:0000313" key="7">
    <source>
        <dbReference type="Proteomes" id="UP001054902"/>
    </source>
</evidence>
<dbReference type="InterPro" id="IPR027450">
    <property type="entry name" value="AlkB-like"/>
</dbReference>
<dbReference type="GO" id="GO:0106335">
    <property type="term" value="F:tRNA (5-carboxymethyluridine(34)-5-O)-methyltransferase activity"/>
    <property type="evidence" value="ECO:0007669"/>
    <property type="project" value="TreeGrafter"/>
</dbReference>
<dbReference type="InterPro" id="IPR037151">
    <property type="entry name" value="AlkB-like_sf"/>
</dbReference>
<keyword evidence="2" id="KW-0808">Transferase</keyword>
<keyword evidence="3" id="KW-0862">Zinc</keyword>
<dbReference type="GO" id="GO:0030488">
    <property type="term" value="P:tRNA methylation"/>
    <property type="evidence" value="ECO:0007669"/>
    <property type="project" value="TreeGrafter"/>
</dbReference>